<feature type="region of interest" description="Disordered" evidence="1">
    <location>
        <begin position="1"/>
        <end position="20"/>
    </location>
</feature>
<dbReference type="SUPFAM" id="SSF81383">
    <property type="entry name" value="F-box domain"/>
    <property type="match status" value="1"/>
</dbReference>
<proteinExistence type="predicted"/>
<dbReference type="AlphaFoldDB" id="A0ABC9EX60"/>
<dbReference type="InterPro" id="IPR036047">
    <property type="entry name" value="F-box-like_dom_sf"/>
</dbReference>
<feature type="compositionally biased region" description="Basic residues" evidence="1">
    <location>
        <begin position="1"/>
        <end position="13"/>
    </location>
</feature>
<accession>A0ABC9EX60</accession>
<evidence type="ECO:0000313" key="2">
    <source>
        <dbReference type="EMBL" id="CAL5064906.1"/>
    </source>
</evidence>
<name>A0ABC9EX60_9POAL</name>
<dbReference type="Proteomes" id="UP001497457">
    <property type="component" value="Chromosome 5rd"/>
</dbReference>
<evidence type="ECO:0000256" key="1">
    <source>
        <dbReference type="SAM" id="MobiDB-lite"/>
    </source>
</evidence>
<dbReference type="PANTHER" id="PTHR33207">
    <property type="entry name" value="F-BOX DOMAIN CONTAINING PROTEIN-RELATED"/>
    <property type="match status" value="1"/>
</dbReference>
<gene>
    <name evidence="2" type="ORF">URODEC1_LOCUS99716</name>
</gene>
<reference evidence="3" key="1">
    <citation type="submission" date="2024-06" db="EMBL/GenBank/DDBJ databases">
        <authorList>
            <person name="Ryan C."/>
        </authorList>
    </citation>
    <scope>NUCLEOTIDE SEQUENCE [LARGE SCALE GENOMIC DNA]</scope>
</reference>
<keyword evidence="3" id="KW-1185">Reference proteome</keyword>
<dbReference type="EMBL" id="OZ075115">
    <property type="protein sequence ID" value="CAL5064906.1"/>
    <property type="molecule type" value="Genomic_DNA"/>
</dbReference>
<sequence>MGIRGSRRRRKMTKQQDRKIDQPVTSVDDLSDDLLGLVLLGLDWSVSLTRAAATCRRWRRIVAGADGAFLRRFRSLHHAPPPVGHFYYAVNADPPCSFGLSHTFPHEDPVFVPSSGSPVRQPMSLDFMPSAGDRKRQVIDSRGSLLLVLYDEVCLREYAGAWRRRYNYGDPTAAPELVVCEPLTRRYEKIVLPWHCGCVMSAFLLDGDADDEAGGTIGMDSFRVLLVLYDPDRDDDDHDMDVVESDGWYLYRSGWPYTAVFSRGGDGGIECAVGEYDMLDSVCLPNIEEVHLAGRTGGRAYWGCDDGQVVVLDERTFKLSAMAFPDHMTWGFHASNFRVVGVDGYTVRIVCITNSGDLEVRSYTFHGGASDESHGDKEWVLEKRVQLAEASLLLPGRKEEYFRCLPEIIAATEEFVVLSPAEETWLFSVDLGTMELEREHDRNRYKGVTYPCAPPWPPVMRVCAGD</sequence>
<protein>
    <recommendedName>
        <fullName evidence="4">F-box domain-containing protein</fullName>
    </recommendedName>
</protein>
<evidence type="ECO:0008006" key="4">
    <source>
        <dbReference type="Google" id="ProtNLM"/>
    </source>
</evidence>
<evidence type="ECO:0000313" key="3">
    <source>
        <dbReference type="Proteomes" id="UP001497457"/>
    </source>
</evidence>
<reference evidence="2 3" key="2">
    <citation type="submission" date="2024-10" db="EMBL/GenBank/DDBJ databases">
        <authorList>
            <person name="Ryan C."/>
        </authorList>
    </citation>
    <scope>NUCLEOTIDE SEQUENCE [LARGE SCALE GENOMIC DNA]</scope>
</reference>
<organism evidence="2 3">
    <name type="scientific">Urochloa decumbens</name>
    <dbReference type="NCBI Taxonomy" id="240449"/>
    <lineage>
        <taxon>Eukaryota</taxon>
        <taxon>Viridiplantae</taxon>
        <taxon>Streptophyta</taxon>
        <taxon>Embryophyta</taxon>
        <taxon>Tracheophyta</taxon>
        <taxon>Spermatophyta</taxon>
        <taxon>Magnoliopsida</taxon>
        <taxon>Liliopsida</taxon>
        <taxon>Poales</taxon>
        <taxon>Poaceae</taxon>
        <taxon>PACMAD clade</taxon>
        <taxon>Panicoideae</taxon>
        <taxon>Panicodae</taxon>
        <taxon>Paniceae</taxon>
        <taxon>Melinidinae</taxon>
        <taxon>Urochloa</taxon>
    </lineage>
</organism>